<dbReference type="Proteomes" id="UP000597444">
    <property type="component" value="Unassembled WGS sequence"/>
</dbReference>
<dbReference type="EMBL" id="BNJK01000002">
    <property type="protein sequence ID" value="GHO97861.1"/>
    <property type="molecule type" value="Genomic_DNA"/>
</dbReference>
<reference evidence="1" key="1">
    <citation type="submission" date="2020-10" db="EMBL/GenBank/DDBJ databases">
        <title>Taxonomic study of unclassified bacteria belonging to the class Ktedonobacteria.</title>
        <authorList>
            <person name="Yabe S."/>
            <person name="Wang C.M."/>
            <person name="Zheng Y."/>
            <person name="Sakai Y."/>
            <person name="Cavaletti L."/>
            <person name="Monciardini P."/>
            <person name="Donadio S."/>
        </authorList>
    </citation>
    <scope>NUCLEOTIDE SEQUENCE</scope>
    <source>
        <strain evidence="1">ID150040</strain>
    </source>
</reference>
<organism evidence="1 2">
    <name type="scientific">Reticulibacter mediterranei</name>
    <dbReference type="NCBI Taxonomy" id="2778369"/>
    <lineage>
        <taxon>Bacteria</taxon>
        <taxon>Bacillati</taxon>
        <taxon>Chloroflexota</taxon>
        <taxon>Ktedonobacteria</taxon>
        <taxon>Ktedonobacterales</taxon>
        <taxon>Reticulibacteraceae</taxon>
        <taxon>Reticulibacter</taxon>
    </lineage>
</organism>
<gene>
    <name evidence="1" type="ORF">KSF_079090</name>
</gene>
<dbReference type="InterPro" id="IPR023476">
    <property type="entry name" value="Pep_tRNA_hydro_II_dom_sf"/>
</dbReference>
<name>A0A8J3IXG9_9CHLR</name>
<dbReference type="AlphaFoldDB" id="A0A8J3IXG9"/>
<protein>
    <recommendedName>
        <fullName evidence="3">DUF2000 domain-containing protein</fullName>
    </recommendedName>
</protein>
<accession>A0A8J3IXG9</accession>
<dbReference type="SUPFAM" id="SSF102462">
    <property type="entry name" value="Peptidyl-tRNA hydrolase II"/>
    <property type="match status" value="1"/>
</dbReference>
<comment type="caution">
    <text evidence="1">The sequence shown here is derived from an EMBL/GenBank/DDBJ whole genome shotgun (WGS) entry which is preliminary data.</text>
</comment>
<dbReference type="Pfam" id="PF09391">
    <property type="entry name" value="DUF2000"/>
    <property type="match status" value="1"/>
</dbReference>
<evidence type="ECO:0000313" key="2">
    <source>
        <dbReference type="Proteomes" id="UP000597444"/>
    </source>
</evidence>
<dbReference type="InterPro" id="IPR018988">
    <property type="entry name" value="DUF2000"/>
</dbReference>
<evidence type="ECO:0000313" key="1">
    <source>
        <dbReference type="EMBL" id="GHO97861.1"/>
    </source>
</evidence>
<evidence type="ECO:0008006" key="3">
    <source>
        <dbReference type="Google" id="ProtNLM"/>
    </source>
</evidence>
<sequence length="136" mass="15367">MKFDTKIAVVVREDLQTWQKLNITAFTVSGIAGTVDGIIGEPYEDGSGNQYLPMFRQPVLVFHASAEQMQTVYKRALSRQVQFSIFTEDLFQTNNDDDNRAMVRARQQEELVVVGMALWAEKKSVDKVLSGLKLHA</sequence>
<keyword evidence="2" id="KW-1185">Reference proteome</keyword>
<proteinExistence type="predicted"/>
<dbReference type="RefSeq" id="WP_220208638.1">
    <property type="nucleotide sequence ID" value="NZ_BNJK01000002.1"/>
</dbReference>
<dbReference type="Gene3D" id="3.40.1490.10">
    <property type="entry name" value="Bit1"/>
    <property type="match status" value="1"/>
</dbReference>